<evidence type="ECO:0000313" key="2">
    <source>
        <dbReference type="Proteomes" id="UP000184047"/>
    </source>
</evidence>
<name>A0A1M5SXM6_9FLAO</name>
<sequence>MRIKIKNILSLKNILYLRSVNFNNATYYYRIFNSDLG</sequence>
<evidence type="ECO:0000313" key="1">
    <source>
        <dbReference type="EMBL" id="SHH42913.1"/>
    </source>
</evidence>
<protein>
    <submittedName>
        <fullName evidence="1">Uncharacterized protein</fullName>
    </submittedName>
</protein>
<organism evidence="1 2">
    <name type="scientific">Chryseobacterium oranimense</name>
    <dbReference type="NCBI Taxonomy" id="421058"/>
    <lineage>
        <taxon>Bacteria</taxon>
        <taxon>Pseudomonadati</taxon>
        <taxon>Bacteroidota</taxon>
        <taxon>Flavobacteriia</taxon>
        <taxon>Flavobacteriales</taxon>
        <taxon>Weeksellaceae</taxon>
        <taxon>Chryseobacterium group</taxon>
        <taxon>Chryseobacterium</taxon>
    </lineage>
</organism>
<dbReference type="STRING" id="421058.SAMN05421866_2757"/>
<reference evidence="2" key="1">
    <citation type="submission" date="2016-11" db="EMBL/GenBank/DDBJ databases">
        <authorList>
            <person name="Varghese N."/>
            <person name="Submissions S."/>
        </authorList>
    </citation>
    <scope>NUCLEOTIDE SEQUENCE [LARGE SCALE GENOMIC DNA]</scope>
    <source>
        <strain evidence="2">DSM 19055</strain>
    </source>
</reference>
<accession>A0A1M5SXM6</accession>
<gene>
    <name evidence="1" type="ORF">SAMN05421866_2757</name>
</gene>
<keyword evidence="2" id="KW-1185">Reference proteome</keyword>
<dbReference type="EMBL" id="FQWT01000004">
    <property type="protein sequence ID" value="SHH42913.1"/>
    <property type="molecule type" value="Genomic_DNA"/>
</dbReference>
<dbReference type="AlphaFoldDB" id="A0A1M5SXM6"/>
<dbReference type="Proteomes" id="UP000184047">
    <property type="component" value="Unassembled WGS sequence"/>
</dbReference>
<proteinExistence type="predicted"/>